<dbReference type="EMBL" id="LAZR01021992">
    <property type="protein sequence ID" value="KKL83379.1"/>
    <property type="molecule type" value="Genomic_DNA"/>
</dbReference>
<protein>
    <recommendedName>
        <fullName evidence="3">Large polyvalent protein associated domain-containing protein</fullName>
    </recommendedName>
</protein>
<evidence type="ECO:0008006" key="3">
    <source>
        <dbReference type="Google" id="ProtNLM"/>
    </source>
</evidence>
<name>A0A0F9FAJ0_9ZZZZ</name>
<feature type="compositionally biased region" description="Basic and acidic residues" evidence="1">
    <location>
        <begin position="39"/>
        <end position="54"/>
    </location>
</feature>
<comment type="caution">
    <text evidence="2">The sequence shown here is derived from an EMBL/GenBank/DDBJ whole genome shotgun (WGS) entry which is preliminary data.</text>
</comment>
<accession>A0A0F9FAJ0</accession>
<organism evidence="2">
    <name type="scientific">marine sediment metagenome</name>
    <dbReference type="NCBI Taxonomy" id="412755"/>
    <lineage>
        <taxon>unclassified sequences</taxon>
        <taxon>metagenomes</taxon>
        <taxon>ecological metagenomes</taxon>
    </lineage>
</organism>
<dbReference type="AlphaFoldDB" id="A0A0F9FAJ0"/>
<feature type="region of interest" description="Disordered" evidence="1">
    <location>
        <begin position="34"/>
        <end position="54"/>
    </location>
</feature>
<proteinExistence type="predicted"/>
<feature type="compositionally biased region" description="Pro residues" evidence="1">
    <location>
        <begin position="245"/>
        <end position="263"/>
    </location>
</feature>
<feature type="non-terminal residue" evidence="2">
    <location>
        <position position="570"/>
    </location>
</feature>
<evidence type="ECO:0000256" key="1">
    <source>
        <dbReference type="SAM" id="MobiDB-lite"/>
    </source>
</evidence>
<sequence>MALALFETPEQTLDRERRKFRTHVDTEVQRFTRGQEAIQARREQEARQAEQERQQKISFERRRFTELVTPTLDEYANDYNAEQDRRDGERSKFRELITPTLDQEQQRFTRAEEERAKFREAVGPSLETLRTPTATATPTPPDGRGGLLAFLRAGQATHPDEQEVQDEYSLMIRALQSGENIEEAARLAESHQAAHLNALRPEMRGTDRDPYSGWPGRNQAAADGFGLLLSRYGSTAATPTATATPTPPTPTPTPEPAPTPIAPPGYVAPVHGPGILGDIFREANQRLFEPTELIGGRAIQAVEPVVAAAAPGFAGPVGLAARGAQVAEAAGAPIPIPERFKLGTTVEQAGKIPGDIEAAANAAIGDEEDAEILRQRLTEIGLPERIVAGVILDPLNLIPGLGLTSELDTLRFLKGLGNIRRGAGLGDEAAESTVKVLRGAGEAAGDVTPGLAGLERDKLLRRLNQVLSEQAESSKEVIKARGAEFGGRAADYATIYKRELAAGRPPPEAHRIASRARAGGYEKLPGIPEGAFSEEDKLTMWNMVDENAALREGEAARSHDALTKLHTRQG</sequence>
<reference evidence="2" key="1">
    <citation type="journal article" date="2015" name="Nature">
        <title>Complex archaea that bridge the gap between prokaryotes and eukaryotes.</title>
        <authorList>
            <person name="Spang A."/>
            <person name="Saw J.H."/>
            <person name="Jorgensen S.L."/>
            <person name="Zaremba-Niedzwiedzka K."/>
            <person name="Martijn J."/>
            <person name="Lind A.E."/>
            <person name="van Eijk R."/>
            <person name="Schleper C."/>
            <person name="Guy L."/>
            <person name="Ettema T.J."/>
        </authorList>
    </citation>
    <scope>NUCLEOTIDE SEQUENCE</scope>
</reference>
<gene>
    <name evidence="2" type="ORF">LCGC14_1975330</name>
</gene>
<evidence type="ECO:0000313" key="2">
    <source>
        <dbReference type="EMBL" id="KKL83379.1"/>
    </source>
</evidence>
<feature type="region of interest" description="Disordered" evidence="1">
    <location>
        <begin position="237"/>
        <end position="266"/>
    </location>
</feature>